<evidence type="ECO:0000313" key="4">
    <source>
        <dbReference type="EnsemblFungi" id="FOXG_16901P0"/>
    </source>
</evidence>
<dbReference type="Pfam" id="PF06441">
    <property type="entry name" value="EHN"/>
    <property type="match status" value="1"/>
</dbReference>
<dbReference type="STRING" id="426428.A0A0D2YK35"/>
<evidence type="ECO:0000259" key="3">
    <source>
        <dbReference type="Pfam" id="PF06441"/>
    </source>
</evidence>
<dbReference type="InterPro" id="IPR029058">
    <property type="entry name" value="AB_hydrolase_fold"/>
</dbReference>
<sequence>MSSLPFSAPPWPIPASANLTSSTISIPDGEIEKLKTLLKLSPIPKANIWNSHEDGAFGLPRDTLTELVEYWANDYDWKKWEATLNSIPQFDMTVTDDDSADYKINFLALFSKKPSAVPILFLHSWPGSVVEYLPILQKLKSEYDPESLPYHIIVPHHIGFGFSDAPPLEKPFTHIDNARLMSKMMHSLGFDKTGYMTQGGDLGGWTAPVIANIDPACKLVHMSMLNISPPAGEDVEEGIKAGKYTPDEMAAFSRMAEFQKKETAFIQLDGTKPATAGYIFGSNPIALLAWIGDKMHRWSDETPDKDLILTNVALYWFTGCYPTSIYLHLTVLEDHELMMNAWKSLKVPLGHSAFKKELVTAPERWIQQTEQVKWYRMHDKGGHFAALEEPDALWKDVKDFIGAFWKN</sequence>
<evidence type="ECO:0000256" key="2">
    <source>
        <dbReference type="ARBA" id="ARBA00022801"/>
    </source>
</evidence>
<reference evidence="4" key="2">
    <citation type="submission" date="2025-08" db="UniProtKB">
        <authorList>
            <consortium name="EnsemblFungi"/>
        </authorList>
    </citation>
    <scope>IDENTIFICATION</scope>
    <source>
        <strain evidence="4">4287 / CBS 123668 / FGSC 9935 / NRRL 34936</strain>
    </source>
</reference>
<dbReference type="PRINTS" id="PR00412">
    <property type="entry name" value="EPOXHYDRLASE"/>
</dbReference>
<dbReference type="PIRSF" id="PIRSF001112">
    <property type="entry name" value="Epoxide_hydrolase"/>
    <property type="match status" value="1"/>
</dbReference>
<proteinExistence type="inferred from homology"/>
<name>A0A0D2YK35_FUSOF</name>
<evidence type="ECO:0000256" key="1">
    <source>
        <dbReference type="ARBA" id="ARBA00010088"/>
    </source>
</evidence>
<keyword evidence="2" id="KW-0378">Hydrolase</keyword>
<dbReference type="PANTHER" id="PTHR21661:SF39">
    <property type="entry name" value="HYDROLASE, PUTATIVE (AFU_ORTHOLOGUE AFUA_3G08960)-RELATED"/>
    <property type="match status" value="1"/>
</dbReference>
<dbReference type="InterPro" id="IPR016292">
    <property type="entry name" value="Epoxide_hydrolase"/>
</dbReference>
<dbReference type="VEuPathDB" id="FungiDB:FOXG_16901"/>
<dbReference type="AlphaFoldDB" id="A0A0D2YK35"/>
<accession>A0A0D2YK35</accession>
<feature type="domain" description="Epoxide hydrolase N-terminal" evidence="3">
    <location>
        <begin position="21"/>
        <end position="132"/>
    </location>
</feature>
<dbReference type="EnsemblFungi" id="FOXG_16901T0">
    <property type="protein sequence ID" value="FOXG_16901P0"/>
    <property type="gene ID" value="FOXG_16901"/>
</dbReference>
<dbReference type="Gene3D" id="3.40.50.1820">
    <property type="entry name" value="alpha/beta hydrolase"/>
    <property type="match status" value="1"/>
</dbReference>
<dbReference type="PANTHER" id="PTHR21661">
    <property type="entry name" value="EPOXIDE HYDROLASE 1-RELATED"/>
    <property type="match status" value="1"/>
</dbReference>
<dbReference type="SUPFAM" id="SSF53474">
    <property type="entry name" value="alpha/beta-Hydrolases"/>
    <property type="match status" value="1"/>
</dbReference>
<organism evidence="4 5">
    <name type="scientific">Fusarium oxysporum (strain Fo5176)</name>
    <name type="common">Fusarium vascular wilt</name>
    <dbReference type="NCBI Taxonomy" id="660025"/>
    <lineage>
        <taxon>Eukaryota</taxon>
        <taxon>Fungi</taxon>
        <taxon>Dikarya</taxon>
        <taxon>Ascomycota</taxon>
        <taxon>Pezizomycotina</taxon>
        <taxon>Sordariomycetes</taxon>
        <taxon>Hypocreomycetidae</taxon>
        <taxon>Hypocreales</taxon>
        <taxon>Nectriaceae</taxon>
        <taxon>Fusarium</taxon>
        <taxon>Fusarium oxysporum species complex</taxon>
    </lineage>
</organism>
<dbReference type="InterPro" id="IPR010497">
    <property type="entry name" value="Epoxide_hydro_N"/>
</dbReference>
<reference evidence="5" key="1">
    <citation type="journal article" date="2012" name="Mol. Plant Microbe Interact.">
        <title>A highly conserved effector in Fusarium oxysporum is required for full virulence on Arabidopsis.</title>
        <authorList>
            <person name="Thatcher L.F."/>
            <person name="Gardiner D.M."/>
            <person name="Kazan K."/>
            <person name="Manners J."/>
        </authorList>
    </citation>
    <scope>NUCLEOTIDE SEQUENCE [LARGE SCALE GENOMIC DNA]</scope>
    <source>
        <strain evidence="5">Fo5176</strain>
    </source>
</reference>
<evidence type="ECO:0000313" key="5">
    <source>
        <dbReference type="Proteomes" id="UP000002489"/>
    </source>
</evidence>
<protein>
    <recommendedName>
        <fullName evidence="3">Epoxide hydrolase N-terminal domain-containing protein</fullName>
    </recommendedName>
</protein>
<dbReference type="InterPro" id="IPR000639">
    <property type="entry name" value="Epox_hydrolase-like"/>
</dbReference>
<dbReference type="Proteomes" id="UP000002489">
    <property type="component" value="Unassembled WGS sequence"/>
</dbReference>
<dbReference type="GO" id="GO:0097176">
    <property type="term" value="P:epoxide metabolic process"/>
    <property type="evidence" value="ECO:0007669"/>
    <property type="project" value="TreeGrafter"/>
</dbReference>
<gene>
    <name evidence="4" type="primary">28957720</name>
</gene>
<comment type="similarity">
    <text evidence="1">Belongs to the peptidase S33 family.</text>
</comment>
<dbReference type="GO" id="GO:0004301">
    <property type="term" value="F:epoxide hydrolase activity"/>
    <property type="evidence" value="ECO:0007669"/>
    <property type="project" value="TreeGrafter"/>
</dbReference>